<dbReference type="Pfam" id="PF03446">
    <property type="entry name" value="NAD_binding_2"/>
    <property type="match status" value="1"/>
</dbReference>
<organism evidence="6 7">
    <name type="scientific">Phyllobacterium trifolii</name>
    <dbReference type="NCBI Taxonomy" id="300193"/>
    <lineage>
        <taxon>Bacteria</taxon>
        <taxon>Pseudomonadati</taxon>
        <taxon>Pseudomonadota</taxon>
        <taxon>Alphaproteobacteria</taxon>
        <taxon>Hyphomicrobiales</taxon>
        <taxon>Phyllobacteriaceae</taxon>
        <taxon>Phyllobacterium</taxon>
    </lineage>
</organism>
<keyword evidence="2" id="KW-0520">NAD</keyword>
<gene>
    <name evidence="6" type="ORF">FHS21_005230</name>
</gene>
<keyword evidence="7" id="KW-1185">Reference proteome</keyword>
<evidence type="ECO:0000313" key="7">
    <source>
        <dbReference type="Proteomes" id="UP000554520"/>
    </source>
</evidence>
<dbReference type="Proteomes" id="UP000554520">
    <property type="component" value="Unassembled WGS sequence"/>
</dbReference>
<feature type="active site" evidence="3">
    <location>
        <position position="174"/>
    </location>
</feature>
<dbReference type="InterPro" id="IPR013328">
    <property type="entry name" value="6PGD_dom2"/>
</dbReference>
<dbReference type="SUPFAM" id="SSF48179">
    <property type="entry name" value="6-phosphogluconate dehydrogenase C-terminal domain-like"/>
    <property type="match status" value="1"/>
</dbReference>
<dbReference type="PANTHER" id="PTHR43580">
    <property type="entry name" value="OXIDOREDUCTASE GLYR1-RELATED"/>
    <property type="match status" value="1"/>
</dbReference>
<dbReference type="GO" id="GO:0051287">
    <property type="term" value="F:NAD binding"/>
    <property type="evidence" value="ECO:0007669"/>
    <property type="project" value="InterPro"/>
</dbReference>
<dbReference type="InterPro" id="IPR008927">
    <property type="entry name" value="6-PGluconate_DH-like_C_sf"/>
</dbReference>
<dbReference type="InterPro" id="IPR015815">
    <property type="entry name" value="HIBADH-related"/>
</dbReference>
<accession>A0A839UJ55</accession>
<dbReference type="InterPro" id="IPR029154">
    <property type="entry name" value="HIBADH-like_NADP-bd"/>
</dbReference>
<dbReference type="PIRSF" id="PIRSF000103">
    <property type="entry name" value="HIBADH"/>
    <property type="match status" value="1"/>
</dbReference>
<dbReference type="AlphaFoldDB" id="A0A839UJ55"/>
<dbReference type="Pfam" id="PF14833">
    <property type="entry name" value="NAD_binding_11"/>
    <property type="match status" value="1"/>
</dbReference>
<evidence type="ECO:0000256" key="1">
    <source>
        <dbReference type="ARBA" id="ARBA00023002"/>
    </source>
</evidence>
<evidence type="ECO:0000259" key="5">
    <source>
        <dbReference type="Pfam" id="PF14833"/>
    </source>
</evidence>
<evidence type="ECO:0000313" key="6">
    <source>
        <dbReference type="EMBL" id="MBB3148782.1"/>
    </source>
</evidence>
<dbReference type="InterPro" id="IPR006115">
    <property type="entry name" value="6PGDH_NADP-bd"/>
</dbReference>
<dbReference type="Gene3D" id="1.10.1040.10">
    <property type="entry name" value="N-(1-d-carboxylethyl)-l-norvaline Dehydrogenase, domain 2"/>
    <property type="match status" value="1"/>
</dbReference>
<evidence type="ECO:0000256" key="3">
    <source>
        <dbReference type="PIRSR" id="PIRSR000103-1"/>
    </source>
</evidence>
<protein>
    <submittedName>
        <fullName evidence="6">3-hydroxyisobutyrate dehydrogenase</fullName>
        <ecNumber evidence="6">1.1.1.31</ecNumber>
    </submittedName>
</protein>
<reference evidence="6 7" key="1">
    <citation type="submission" date="2020-08" db="EMBL/GenBank/DDBJ databases">
        <title>Genomic Encyclopedia of Type Strains, Phase III (KMG-III): the genomes of soil and plant-associated and newly described type strains.</title>
        <authorList>
            <person name="Whitman W."/>
        </authorList>
    </citation>
    <scope>NUCLEOTIDE SEQUENCE [LARGE SCALE GENOMIC DNA]</scope>
    <source>
        <strain evidence="6 7">CECT 7015</strain>
    </source>
</reference>
<sequence length="312" mass="33451">MSDRFRVGWVGIGKMGAPMSRHALRAGYPLTVFDPLPENRATIVAEGATVAYTFEELAAASDVIILTIPNDAVLNELVFSAGGLAEVMTSGQTLVEMSTVSPEISASIATALEKKSVNYLRAPISGSTTTASAGKLSVMASGPKPSYAKLEPLFSSFANRSFYLGEGEESRYLKLVLNALVGATAALLGEALTLGRKGNLSMETMLEVICESAVASPLIAYKRDLLVNRNFDPAFSVSQMMKDFDLILGAAKTDHVPMFLTSIIRQQYESAFAEGLAEKDFFVLIEQYERLAGLEAPISDATPMPKSNRKSA</sequence>
<dbReference type="Gene3D" id="3.40.50.720">
    <property type="entry name" value="NAD(P)-binding Rossmann-like Domain"/>
    <property type="match status" value="1"/>
</dbReference>
<dbReference type="EC" id="1.1.1.31" evidence="6"/>
<dbReference type="RefSeq" id="WP_183664646.1">
    <property type="nucleotide sequence ID" value="NZ_JACHXN010000023.1"/>
</dbReference>
<proteinExistence type="predicted"/>
<dbReference type="InterPro" id="IPR051265">
    <property type="entry name" value="HIBADH-related_NP60_sf"/>
</dbReference>
<feature type="domain" description="3-hydroxyisobutyrate dehydrogenase-like NAD-binding" evidence="5">
    <location>
        <begin position="173"/>
        <end position="286"/>
    </location>
</feature>
<dbReference type="GO" id="GO:0050661">
    <property type="term" value="F:NADP binding"/>
    <property type="evidence" value="ECO:0007669"/>
    <property type="project" value="InterPro"/>
</dbReference>
<evidence type="ECO:0000256" key="2">
    <source>
        <dbReference type="ARBA" id="ARBA00023027"/>
    </source>
</evidence>
<feature type="domain" description="6-phosphogluconate dehydrogenase NADP-binding" evidence="4">
    <location>
        <begin position="6"/>
        <end position="165"/>
    </location>
</feature>
<dbReference type="SUPFAM" id="SSF51735">
    <property type="entry name" value="NAD(P)-binding Rossmann-fold domains"/>
    <property type="match status" value="1"/>
</dbReference>
<evidence type="ECO:0000259" key="4">
    <source>
        <dbReference type="Pfam" id="PF03446"/>
    </source>
</evidence>
<dbReference type="EMBL" id="JACHXN010000023">
    <property type="protein sequence ID" value="MBB3148782.1"/>
    <property type="molecule type" value="Genomic_DNA"/>
</dbReference>
<keyword evidence="1 6" id="KW-0560">Oxidoreductase</keyword>
<comment type="caution">
    <text evidence="6">The sequence shown here is derived from an EMBL/GenBank/DDBJ whole genome shotgun (WGS) entry which is preliminary data.</text>
</comment>
<dbReference type="GO" id="GO:0008442">
    <property type="term" value="F:3-hydroxyisobutyrate dehydrogenase activity"/>
    <property type="evidence" value="ECO:0007669"/>
    <property type="project" value="UniProtKB-EC"/>
</dbReference>
<dbReference type="PANTHER" id="PTHR43580:SF2">
    <property type="entry name" value="CYTOKINE-LIKE NUCLEAR FACTOR N-PAC"/>
    <property type="match status" value="1"/>
</dbReference>
<name>A0A839UJ55_9HYPH</name>
<dbReference type="InterPro" id="IPR036291">
    <property type="entry name" value="NAD(P)-bd_dom_sf"/>
</dbReference>